<reference evidence="3" key="1">
    <citation type="journal article" date="2019" name="Int. J. Syst. Evol. Microbiol.">
        <title>The Global Catalogue of Microorganisms (GCM) 10K type strain sequencing project: providing services to taxonomists for standard genome sequencing and annotation.</title>
        <authorList>
            <consortium name="The Broad Institute Genomics Platform"/>
            <consortium name="The Broad Institute Genome Sequencing Center for Infectious Disease"/>
            <person name="Wu L."/>
            <person name="Ma J."/>
        </authorList>
    </citation>
    <scope>NUCLEOTIDE SEQUENCE [LARGE SCALE GENOMIC DNA]</scope>
    <source>
        <strain evidence="3">NBRC 108730</strain>
    </source>
</reference>
<gene>
    <name evidence="2" type="ORF">GCM10025868_31950</name>
</gene>
<evidence type="ECO:0000313" key="3">
    <source>
        <dbReference type="Proteomes" id="UP001157017"/>
    </source>
</evidence>
<accession>A0ABQ6JI98</accession>
<organism evidence="2 3">
    <name type="scientific">Angustibacter aerolatus</name>
    <dbReference type="NCBI Taxonomy" id="1162965"/>
    <lineage>
        <taxon>Bacteria</taxon>
        <taxon>Bacillati</taxon>
        <taxon>Actinomycetota</taxon>
        <taxon>Actinomycetes</taxon>
        <taxon>Kineosporiales</taxon>
        <taxon>Kineosporiaceae</taxon>
    </lineage>
</organism>
<evidence type="ECO:0000313" key="2">
    <source>
        <dbReference type="EMBL" id="GMA87945.1"/>
    </source>
</evidence>
<keyword evidence="3" id="KW-1185">Reference proteome</keyword>
<sequence length="75" mass="7706">MGVHATGTVRQPQEAGVLSGTASRAPSAGHVQLAGAPFDGRARHANGAAAAGTAVRRWRPRGAGAFQFGRTKWQV</sequence>
<dbReference type="EMBL" id="BSUZ01000001">
    <property type="protein sequence ID" value="GMA87945.1"/>
    <property type="molecule type" value="Genomic_DNA"/>
</dbReference>
<feature type="region of interest" description="Disordered" evidence="1">
    <location>
        <begin position="1"/>
        <end position="32"/>
    </location>
</feature>
<dbReference type="Proteomes" id="UP001157017">
    <property type="component" value="Unassembled WGS sequence"/>
</dbReference>
<proteinExistence type="predicted"/>
<comment type="caution">
    <text evidence="2">The sequence shown here is derived from an EMBL/GenBank/DDBJ whole genome shotgun (WGS) entry which is preliminary data.</text>
</comment>
<evidence type="ECO:0000256" key="1">
    <source>
        <dbReference type="SAM" id="MobiDB-lite"/>
    </source>
</evidence>
<name>A0ABQ6JI98_9ACTN</name>
<protein>
    <submittedName>
        <fullName evidence="2">Uncharacterized protein</fullName>
    </submittedName>
</protein>